<dbReference type="RefSeq" id="WP_236731815.1">
    <property type="nucleotide sequence ID" value="NZ_JAGIPK010000008.1"/>
</dbReference>
<dbReference type="SUPFAM" id="SSF53850">
    <property type="entry name" value="Periplasmic binding protein-like II"/>
    <property type="match status" value="1"/>
</dbReference>
<dbReference type="InterPro" id="IPR005119">
    <property type="entry name" value="LysR_subst-bd"/>
</dbReference>
<dbReference type="Pfam" id="PF03466">
    <property type="entry name" value="LysR_substrate"/>
    <property type="match status" value="1"/>
</dbReference>
<evidence type="ECO:0000256" key="2">
    <source>
        <dbReference type="ARBA" id="ARBA00023015"/>
    </source>
</evidence>
<dbReference type="Proteomes" id="UP001265315">
    <property type="component" value="Unassembled WGS sequence"/>
</dbReference>
<dbReference type="EMBL" id="JAVDSW010000010">
    <property type="protein sequence ID" value="MDR6705408.1"/>
    <property type="molecule type" value="Genomic_DNA"/>
</dbReference>
<dbReference type="GO" id="GO:0003677">
    <property type="term" value="F:DNA binding"/>
    <property type="evidence" value="ECO:0007669"/>
    <property type="project" value="UniProtKB-KW"/>
</dbReference>
<keyword evidence="4" id="KW-0804">Transcription</keyword>
<dbReference type="FunFam" id="3.40.190.290:FF:000001">
    <property type="entry name" value="Transcriptional regulator, LysR family"/>
    <property type="match status" value="1"/>
</dbReference>
<dbReference type="InterPro" id="IPR000847">
    <property type="entry name" value="LysR_HTH_N"/>
</dbReference>
<dbReference type="InterPro" id="IPR036388">
    <property type="entry name" value="WH-like_DNA-bd_sf"/>
</dbReference>
<keyword evidence="3 6" id="KW-0238">DNA-binding</keyword>
<dbReference type="CDD" id="cd08422">
    <property type="entry name" value="PBP2_CrgA_like"/>
    <property type="match status" value="1"/>
</dbReference>
<dbReference type="InterPro" id="IPR036390">
    <property type="entry name" value="WH_DNA-bd_sf"/>
</dbReference>
<evidence type="ECO:0000259" key="5">
    <source>
        <dbReference type="PROSITE" id="PS50931"/>
    </source>
</evidence>
<sequence>MAKIKDHLQKKFESWLMDVDELNLFVRIAQLRSISAAARDLGLTPAGASAKLLVLERKLSARLVHRTTRQATLTEDGLAFLPHAEHIVGAAEAARAALGRQQAAPRGTLRIAAPASFARMHIVPGLADFCRQYPDLALDLRISDSIVDLVEGAFDVAVRYTELSDSSFVARRLAPDNRVLVASPEYLEKHGRPSTPDDLAEHTCLVVGTLDLWTFRGEGSVVIERRVIPSLRINDGTAVRDAASAGLGIALMATWCASEELQSGALVPVLPKYPLISTQTLWALYPSSRELAPKVRVFIDWLVNRFGNQPYWDKGLENILDHRR</sequence>
<comment type="similarity">
    <text evidence="1">Belongs to the LysR transcriptional regulatory family.</text>
</comment>
<gene>
    <name evidence="6" type="ORF">J2W61_005283</name>
</gene>
<protein>
    <submittedName>
        <fullName evidence="6">DNA-binding transcriptional LysR family regulator</fullName>
    </submittedName>
</protein>
<dbReference type="Gene3D" id="3.40.190.290">
    <property type="match status" value="1"/>
</dbReference>
<accession>A0AAW8M1V9</accession>
<evidence type="ECO:0000313" key="7">
    <source>
        <dbReference type="Proteomes" id="UP001265315"/>
    </source>
</evidence>
<organism evidence="6 7">
    <name type="scientific">Agrobacterium tumefaciens</name>
    <dbReference type="NCBI Taxonomy" id="358"/>
    <lineage>
        <taxon>Bacteria</taxon>
        <taxon>Pseudomonadati</taxon>
        <taxon>Pseudomonadota</taxon>
        <taxon>Alphaproteobacteria</taxon>
        <taxon>Hyphomicrobiales</taxon>
        <taxon>Rhizobiaceae</taxon>
        <taxon>Rhizobium/Agrobacterium group</taxon>
        <taxon>Agrobacterium</taxon>
        <taxon>Agrobacterium tumefaciens complex</taxon>
    </lineage>
</organism>
<dbReference type="Gene3D" id="1.10.10.10">
    <property type="entry name" value="Winged helix-like DNA-binding domain superfamily/Winged helix DNA-binding domain"/>
    <property type="match status" value="1"/>
</dbReference>
<evidence type="ECO:0000313" key="6">
    <source>
        <dbReference type="EMBL" id="MDR6705408.1"/>
    </source>
</evidence>
<evidence type="ECO:0000256" key="1">
    <source>
        <dbReference type="ARBA" id="ARBA00009437"/>
    </source>
</evidence>
<evidence type="ECO:0000256" key="3">
    <source>
        <dbReference type="ARBA" id="ARBA00023125"/>
    </source>
</evidence>
<proteinExistence type="inferred from homology"/>
<dbReference type="InterPro" id="IPR058163">
    <property type="entry name" value="LysR-type_TF_proteobact-type"/>
</dbReference>
<name>A0AAW8M1V9_AGRTU</name>
<dbReference type="PROSITE" id="PS50931">
    <property type="entry name" value="HTH_LYSR"/>
    <property type="match status" value="1"/>
</dbReference>
<reference evidence="6" key="1">
    <citation type="submission" date="2023-07" db="EMBL/GenBank/DDBJ databases">
        <title>Sorghum-associated microbial communities from plants grown in Nebraska, USA.</title>
        <authorList>
            <person name="Schachtman D."/>
        </authorList>
    </citation>
    <scope>NUCLEOTIDE SEQUENCE</scope>
    <source>
        <strain evidence="6">1457</strain>
    </source>
</reference>
<dbReference type="AlphaFoldDB" id="A0AAW8M1V9"/>
<dbReference type="PANTHER" id="PTHR30537:SF5">
    <property type="entry name" value="HTH-TYPE TRANSCRIPTIONAL ACTIVATOR TTDR-RELATED"/>
    <property type="match status" value="1"/>
</dbReference>
<feature type="domain" description="HTH lysR-type" evidence="5">
    <location>
        <begin position="17"/>
        <end position="74"/>
    </location>
</feature>
<dbReference type="GeneID" id="92925095"/>
<keyword evidence="2" id="KW-0805">Transcription regulation</keyword>
<dbReference type="PANTHER" id="PTHR30537">
    <property type="entry name" value="HTH-TYPE TRANSCRIPTIONAL REGULATOR"/>
    <property type="match status" value="1"/>
</dbReference>
<dbReference type="SUPFAM" id="SSF46785">
    <property type="entry name" value="Winged helix' DNA-binding domain"/>
    <property type="match status" value="1"/>
</dbReference>
<evidence type="ECO:0000256" key="4">
    <source>
        <dbReference type="ARBA" id="ARBA00023163"/>
    </source>
</evidence>
<comment type="caution">
    <text evidence="6">The sequence shown here is derived from an EMBL/GenBank/DDBJ whole genome shotgun (WGS) entry which is preliminary data.</text>
</comment>
<dbReference type="GO" id="GO:0003700">
    <property type="term" value="F:DNA-binding transcription factor activity"/>
    <property type="evidence" value="ECO:0007669"/>
    <property type="project" value="InterPro"/>
</dbReference>
<dbReference type="Pfam" id="PF00126">
    <property type="entry name" value="HTH_1"/>
    <property type="match status" value="1"/>
</dbReference>